<evidence type="ECO:0000313" key="1">
    <source>
        <dbReference type="EMBL" id="HIZ61414.1"/>
    </source>
</evidence>
<sequence length="103" mass="11678">MTRKKYIKVLMSLGAQRNEANRLAEYQRLQHGSYTDIRTDGWPSLHLFGLRCAVIAQKIVEKVTDAVMRCSTSMVDLGREIDTLSGITDEATEGIEQNEEFDL</sequence>
<gene>
    <name evidence="1" type="ORF">H9724_01405</name>
</gene>
<reference evidence="1" key="2">
    <citation type="submission" date="2021-04" db="EMBL/GenBank/DDBJ databases">
        <authorList>
            <person name="Gilroy R."/>
        </authorList>
    </citation>
    <scope>NUCLEOTIDE SEQUENCE</scope>
    <source>
        <strain evidence="1">CHK188-11489</strain>
    </source>
</reference>
<comment type="caution">
    <text evidence="1">The sequence shown here is derived from an EMBL/GenBank/DDBJ whole genome shotgun (WGS) entry which is preliminary data.</text>
</comment>
<dbReference type="AlphaFoldDB" id="A0A9D2FHN5"/>
<organism evidence="1 2">
    <name type="scientific">Candidatus Gemmiger avistercoris</name>
    <dbReference type="NCBI Taxonomy" id="2838606"/>
    <lineage>
        <taxon>Bacteria</taxon>
        <taxon>Bacillati</taxon>
        <taxon>Bacillota</taxon>
        <taxon>Clostridia</taxon>
        <taxon>Eubacteriales</taxon>
        <taxon>Gemmiger</taxon>
    </lineage>
</organism>
<protein>
    <submittedName>
        <fullName evidence="1">Uncharacterized protein</fullName>
    </submittedName>
</protein>
<proteinExistence type="predicted"/>
<dbReference type="Proteomes" id="UP000824105">
    <property type="component" value="Unassembled WGS sequence"/>
</dbReference>
<name>A0A9D2FHN5_9FIRM</name>
<dbReference type="EMBL" id="DXBF01000011">
    <property type="protein sequence ID" value="HIZ61414.1"/>
    <property type="molecule type" value="Genomic_DNA"/>
</dbReference>
<reference evidence="1" key="1">
    <citation type="journal article" date="2021" name="PeerJ">
        <title>Extensive microbial diversity within the chicken gut microbiome revealed by metagenomics and culture.</title>
        <authorList>
            <person name="Gilroy R."/>
            <person name="Ravi A."/>
            <person name="Getino M."/>
            <person name="Pursley I."/>
            <person name="Horton D.L."/>
            <person name="Alikhan N.F."/>
            <person name="Baker D."/>
            <person name="Gharbi K."/>
            <person name="Hall N."/>
            <person name="Watson M."/>
            <person name="Adriaenssens E.M."/>
            <person name="Foster-Nyarko E."/>
            <person name="Jarju S."/>
            <person name="Secka A."/>
            <person name="Antonio M."/>
            <person name="Oren A."/>
            <person name="Chaudhuri R.R."/>
            <person name="La Ragione R."/>
            <person name="Hildebrand F."/>
            <person name="Pallen M.J."/>
        </authorList>
    </citation>
    <scope>NUCLEOTIDE SEQUENCE</scope>
    <source>
        <strain evidence="1">CHK188-11489</strain>
    </source>
</reference>
<accession>A0A9D2FHN5</accession>
<evidence type="ECO:0000313" key="2">
    <source>
        <dbReference type="Proteomes" id="UP000824105"/>
    </source>
</evidence>